<proteinExistence type="predicted"/>
<feature type="domain" description="NLE" evidence="4">
    <location>
        <begin position="9"/>
        <end position="68"/>
    </location>
</feature>
<organism evidence="5 6">
    <name type="scientific">Stichopus japonicus</name>
    <name type="common">Sea cucumber</name>
    <dbReference type="NCBI Taxonomy" id="307972"/>
    <lineage>
        <taxon>Eukaryota</taxon>
        <taxon>Metazoa</taxon>
        <taxon>Echinodermata</taxon>
        <taxon>Eleutherozoa</taxon>
        <taxon>Echinozoa</taxon>
        <taxon>Holothuroidea</taxon>
        <taxon>Aspidochirotacea</taxon>
        <taxon>Aspidochirotida</taxon>
        <taxon>Stichopodidae</taxon>
        <taxon>Apostichopus</taxon>
    </lineage>
</organism>
<protein>
    <submittedName>
        <fullName evidence="5">Putative ribosome biogenesis protein WDR12-like</fullName>
    </submittedName>
</protein>
<dbReference type="AlphaFoldDB" id="A0A2G8KDN9"/>
<reference evidence="5 6" key="1">
    <citation type="journal article" date="2017" name="PLoS Biol.">
        <title>The sea cucumber genome provides insights into morphological evolution and visceral regeneration.</title>
        <authorList>
            <person name="Zhang X."/>
            <person name="Sun L."/>
            <person name="Yuan J."/>
            <person name="Sun Y."/>
            <person name="Gao Y."/>
            <person name="Zhang L."/>
            <person name="Li S."/>
            <person name="Dai H."/>
            <person name="Hamel J.F."/>
            <person name="Liu C."/>
            <person name="Yu Y."/>
            <person name="Liu S."/>
            <person name="Lin W."/>
            <person name="Guo K."/>
            <person name="Jin S."/>
            <person name="Xu P."/>
            <person name="Storey K.B."/>
            <person name="Huan P."/>
            <person name="Zhang T."/>
            <person name="Zhou Y."/>
            <person name="Zhang J."/>
            <person name="Lin C."/>
            <person name="Li X."/>
            <person name="Xing L."/>
            <person name="Huo D."/>
            <person name="Sun M."/>
            <person name="Wang L."/>
            <person name="Mercier A."/>
            <person name="Li F."/>
            <person name="Yang H."/>
            <person name="Xiang J."/>
        </authorList>
    </citation>
    <scope>NUCLEOTIDE SEQUENCE [LARGE SCALE GENOMIC DNA]</scope>
    <source>
        <strain evidence="5">Shaxun</strain>
        <tissue evidence="5">Muscle</tissue>
    </source>
</reference>
<sequence>MYFSAISFERYSVADTPFSVPANIVVSDLSDLINKLLLQDKTEQEHKQVDFDFLINGEFLRLSLGEHLEEKGVSTETVVDIEYVEKFPSPKPVGSVLHDDWISTVRGHSGRILTGCYDNHVRLWNKDGVPLLPWNITQNL</sequence>
<dbReference type="PANTHER" id="PTHR19855:SF11">
    <property type="entry name" value="RIBOSOME BIOGENESIS PROTEIN WDR12"/>
    <property type="match status" value="1"/>
</dbReference>
<evidence type="ECO:0000256" key="1">
    <source>
        <dbReference type="ARBA" id="ARBA00004123"/>
    </source>
</evidence>
<dbReference type="PANTHER" id="PTHR19855">
    <property type="entry name" value="WD40 REPEAT PROTEIN 12, 37"/>
    <property type="match status" value="1"/>
</dbReference>
<accession>A0A2G8KDN9</accession>
<evidence type="ECO:0000259" key="4">
    <source>
        <dbReference type="Pfam" id="PF08154"/>
    </source>
</evidence>
<keyword evidence="6" id="KW-1185">Reference proteome</keyword>
<dbReference type="SUPFAM" id="SSF50978">
    <property type="entry name" value="WD40 repeat-like"/>
    <property type="match status" value="1"/>
</dbReference>
<comment type="subcellular location">
    <subcellularLocation>
        <location evidence="1">Nucleus</location>
    </subcellularLocation>
</comment>
<gene>
    <name evidence="5" type="ORF">BSL78_17039</name>
</gene>
<name>A0A2G8KDN9_STIJA</name>
<dbReference type="GO" id="GO:0005634">
    <property type="term" value="C:nucleus"/>
    <property type="evidence" value="ECO:0007669"/>
    <property type="project" value="UniProtKB-SubCell"/>
</dbReference>
<keyword evidence="2" id="KW-0853">WD repeat</keyword>
<dbReference type="Pfam" id="PF08154">
    <property type="entry name" value="NLE"/>
    <property type="match status" value="1"/>
</dbReference>
<dbReference type="InterPro" id="IPR012972">
    <property type="entry name" value="NLE"/>
</dbReference>
<comment type="caution">
    <text evidence="5">The sequence shown here is derived from an EMBL/GenBank/DDBJ whole genome shotgun (WGS) entry which is preliminary data.</text>
</comment>
<evidence type="ECO:0000313" key="6">
    <source>
        <dbReference type="Proteomes" id="UP000230750"/>
    </source>
</evidence>
<dbReference type="EMBL" id="MRZV01000666">
    <property type="protein sequence ID" value="PIK46100.1"/>
    <property type="molecule type" value="Genomic_DNA"/>
</dbReference>
<dbReference type="Proteomes" id="UP000230750">
    <property type="component" value="Unassembled WGS sequence"/>
</dbReference>
<keyword evidence="3" id="KW-0677">Repeat</keyword>
<dbReference type="InterPro" id="IPR036322">
    <property type="entry name" value="WD40_repeat_dom_sf"/>
</dbReference>
<evidence type="ECO:0000313" key="5">
    <source>
        <dbReference type="EMBL" id="PIK46100.1"/>
    </source>
</evidence>
<dbReference type="OrthoDB" id="10251381at2759"/>
<evidence type="ECO:0000256" key="2">
    <source>
        <dbReference type="ARBA" id="ARBA00022574"/>
    </source>
</evidence>
<evidence type="ECO:0000256" key="3">
    <source>
        <dbReference type="ARBA" id="ARBA00022737"/>
    </source>
</evidence>
<dbReference type="STRING" id="307972.A0A2G8KDN9"/>